<dbReference type="SFLD" id="SFLDG01129">
    <property type="entry name" value="C1.5:_HAD__Beta-PGM__Phosphata"/>
    <property type="match status" value="1"/>
</dbReference>
<dbReference type="SUPFAM" id="SSF56784">
    <property type="entry name" value="HAD-like"/>
    <property type="match status" value="1"/>
</dbReference>
<sequence>MNTFKKLDEFEVLSFDLDDTLYCNKKVLFKAELELFYWLNHNFKISKQYYLENISLIRKNFLENNMFRNDLTLFRLNCLIILFEKLGFTIKKSKLAAHKALEIFLFYRNQIVVESDIIKLLSSLSMKYILISITNGNLDIGQTVLNKFFQYNYKSGKDGRAKPKADMFELAISELNIKPSKILHIGDSYVDDVIGSVSCSMKSCWINLKQEKLNTNHVITPDFEIKNILELKKIL</sequence>
<gene>
    <name evidence="4" type="ORF">CF386_03590</name>
</gene>
<dbReference type="PANTHER" id="PTHR46470:SF4">
    <property type="entry name" value="5-AMINO-6-(5-PHOSPHO-D-RIBITYLAMINO)URACIL PHOSPHATASE YIGB"/>
    <property type="match status" value="1"/>
</dbReference>
<accession>A0A220VD05</accession>
<dbReference type="GO" id="GO:0016787">
    <property type="term" value="F:hydrolase activity"/>
    <property type="evidence" value="ECO:0007669"/>
    <property type="project" value="UniProtKB-KW"/>
</dbReference>
<dbReference type="PANTHER" id="PTHR46470">
    <property type="entry name" value="N-ACYLNEURAMINATE-9-PHOSPHATASE"/>
    <property type="match status" value="1"/>
</dbReference>
<dbReference type="NCBIfam" id="TIGR01549">
    <property type="entry name" value="HAD-SF-IA-v1"/>
    <property type="match status" value="1"/>
</dbReference>
<comment type="cofactor">
    <cofactor evidence="1">
        <name>Mg(2+)</name>
        <dbReference type="ChEBI" id="CHEBI:18420"/>
    </cofactor>
</comment>
<evidence type="ECO:0000256" key="3">
    <source>
        <dbReference type="ARBA" id="ARBA00022842"/>
    </source>
</evidence>
<dbReference type="InterPro" id="IPR051400">
    <property type="entry name" value="HAD-like_hydrolase"/>
</dbReference>
<evidence type="ECO:0000256" key="2">
    <source>
        <dbReference type="ARBA" id="ARBA00022801"/>
    </source>
</evidence>
<dbReference type="OrthoDB" id="367448at2"/>
<dbReference type="AlphaFoldDB" id="A0A220VD05"/>
<dbReference type="Gene3D" id="1.20.120.1600">
    <property type="match status" value="1"/>
</dbReference>
<dbReference type="InterPro" id="IPR023214">
    <property type="entry name" value="HAD_sf"/>
</dbReference>
<proteinExistence type="predicted"/>
<name>A0A220VD05_9GAMM</name>
<organism evidence="4 5">
    <name type="scientific">Paraphotobacterium marinum</name>
    <dbReference type="NCBI Taxonomy" id="1755811"/>
    <lineage>
        <taxon>Bacteria</taxon>
        <taxon>Pseudomonadati</taxon>
        <taxon>Pseudomonadota</taxon>
        <taxon>Gammaproteobacteria</taxon>
        <taxon>Vibrionales</taxon>
        <taxon>Vibrionaceae</taxon>
        <taxon>Paraphotobacterium</taxon>
    </lineage>
</organism>
<evidence type="ECO:0000256" key="1">
    <source>
        <dbReference type="ARBA" id="ARBA00001946"/>
    </source>
</evidence>
<protein>
    <recommendedName>
        <fullName evidence="6">HAD family hydrolase</fullName>
    </recommendedName>
</protein>
<evidence type="ECO:0000313" key="5">
    <source>
        <dbReference type="Proteomes" id="UP000242175"/>
    </source>
</evidence>
<dbReference type="SFLD" id="SFLDS00003">
    <property type="entry name" value="Haloacid_Dehalogenase"/>
    <property type="match status" value="1"/>
</dbReference>
<dbReference type="Proteomes" id="UP000242175">
    <property type="component" value="Chromosome large"/>
</dbReference>
<dbReference type="KEGG" id="pmai:CF386_03590"/>
<keyword evidence="2" id="KW-0378">Hydrolase</keyword>
<dbReference type="InterPro" id="IPR036412">
    <property type="entry name" value="HAD-like_sf"/>
</dbReference>
<keyword evidence="5" id="KW-1185">Reference proteome</keyword>
<keyword evidence="3" id="KW-0460">Magnesium</keyword>
<dbReference type="RefSeq" id="WP_089073089.1">
    <property type="nucleotide sequence ID" value="NZ_CBCSAM010000010.1"/>
</dbReference>
<evidence type="ECO:0000313" key="4">
    <source>
        <dbReference type="EMBL" id="ASK78180.1"/>
    </source>
</evidence>
<evidence type="ECO:0008006" key="6">
    <source>
        <dbReference type="Google" id="ProtNLM"/>
    </source>
</evidence>
<dbReference type="Gene3D" id="3.40.50.1000">
    <property type="entry name" value="HAD superfamily/HAD-like"/>
    <property type="match status" value="1"/>
</dbReference>
<dbReference type="Pfam" id="PF00702">
    <property type="entry name" value="Hydrolase"/>
    <property type="match status" value="1"/>
</dbReference>
<dbReference type="InterPro" id="IPR006439">
    <property type="entry name" value="HAD-SF_hydro_IA"/>
</dbReference>
<reference evidence="4 5" key="1">
    <citation type="journal article" date="2016" name="Int. J. Syst. Evol. Microbiol.">
        <title>Paraphotobacterium marinum gen. nov., sp. nov., a member of the family Vibrionaceae, isolated from surface seawater.</title>
        <authorList>
            <person name="Huang Z."/>
            <person name="Dong C."/>
            <person name="Shao Z."/>
        </authorList>
    </citation>
    <scope>NUCLEOTIDE SEQUENCE [LARGE SCALE GENOMIC DNA]</scope>
    <source>
        <strain evidence="4 5">NSCS20N07D</strain>
    </source>
</reference>
<dbReference type="EMBL" id="CP022355">
    <property type="protein sequence ID" value="ASK78180.1"/>
    <property type="molecule type" value="Genomic_DNA"/>
</dbReference>
<dbReference type="GO" id="GO:0009231">
    <property type="term" value="P:riboflavin biosynthetic process"/>
    <property type="evidence" value="ECO:0007669"/>
    <property type="project" value="TreeGrafter"/>
</dbReference>